<comment type="caution">
    <text evidence="2">The sequence shown here is derived from an EMBL/GenBank/DDBJ whole genome shotgun (WGS) entry which is preliminary data.</text>
</comment>
<feature type="compositionally biased region" description="Low complexity" evidence="1">
    <location>
        <begin position="354"/>
        <end position="371"/>
    </location>
</feature>
<feature type="compositionally biased region" description="Polar residues" evidence="1">
    <location>
        <begin position="192"/>
        <end position="201"/>
    </location>
</feature>
<dbReference type="PATRIC" id="fig|1666911.3.peg.4685"/>
<dbReference type="Proteomes" id="UP000050465">
    <property type="component" value="Unassembled WGS sequence"/>
</dbReference>
<proteinExistence type="predicted"/>
<evidence type="ECO:0008006" key="4">
    <source>
        <dbReference type="Google" id="ProtNLM"/>
    </source>
</evidence>
<dbReference type="AlphaFoldDB" id="A0A0P7ZX85"/>
<feature type="region of interest" description="Disordered" evidence="1">
    <location>
        <begin position="192"/>
        <end position="393"/>
    </location>
</feature>
<gene>
    <name evidence="2" type="ORF">HLUCCA11_12660</name>
</gene>
<organism evidence="2 3">
    <name type="scientific">Phormidesmis priestleyi Ana</name>
    <dbReference type="NCBI Taxonomy" id="1666911"/>
    <lineage>
        <taxon>Bacteria</taxon>
        <taxon>Bacillati</taxon>
        <taxon>Cyanobacteriota</taxon>
        <taxon>Cyanophyceae</taxon>
        <taxon>Leptolyngbyales</taxon>
        <taxon>Leptolyngbyaceae</taxon>
        <taxon>Phormidesmis</taxon>
    </lineage>
</organism>
<evidence type="ECO:0000313" key="2">
    <source>
        <dbReference type="EMBL" id="KPQ35015.1"/>
    </source>
</evidence>
<evidence type="ECO:0000256" key="1">
    <source>
        <dbReference type="SAM" id="MobiDB-lite"/>
    </source>
</evidence>
<sequence>MAMPADHPLQKQYTAGSCRLNVELHPSAISQWYPQPVVQNLHFKLWLLASAANTAEIEGSEITEMQLIAEGDRAALQEISQYILQQVQSRLVIAQVNQRSAMGPRSTLRDCPAYLKLPEPLSYLTLCDLSSVLHQYEKTTALLPIAEPSFTSEPRLTNVVPITSARRRPLLWASSAAAAVFAIGLTTSLWTQPQPSLSPASSELADLDQDSRQTESNDLADNPTADSLGGEPTGSSPAGSSPAGSSSAGSSPADNGEIARSSTPDLSRTERRRSETAVPNVSQPSAALEPESSQSKRPSSETSRASLPNADESSPSPTNTPSISAAPPAPAAAQSEINSEPQRLSGGPSENRATAETEALTEAPAADTAPETVRRANPSRIGNQTGNPENMAPATITAQPQLNTVNQVQRYFQSKWQAQGADLLEPISYEIQISTNGDVVSFSALNDAAQQYRDRLFPTDVQFTLEPSAPYRTTGLSLRLNILPNGQVTVFEN</sequence>
<name>A0A0P7ZX85_9CYAN</name>
<feature type="compositionally biased region" description="Low complexity" evidence="1">
    <location>
        <begin position="234"/>
        <end position="253"/>
    </location>
</feature>
<accession>A0A0P7ZX85</accession>
<evidence type="ECO:0000313" key="3">
    <source>
        <dbReference type="Proteomes" id="UP000050465"/>
    </source>
</evidence>
<protein>
    <recommendedName>
        <fullName evidence="4">DUF4335 domain-containing protein</fullName>
    </recommendedName>
</protein>
<feature type="compositionally biased region" description="Low complexity" evidence="1">
    <location>
        <begin position="313"/>
        <end position="335"/>
    </location>
</feature>
<reference evidence="2 3" key="1">
    <citation type="submission" date="2015-09" db="EMBL/GenBank/DDBJ databases">
        <title>Identification and resolution of microdiversity through metagenomic sequencing of parallel consortia.</title>
        <authorList>
            <person name="Nelson W.C."/>
            <person name="Romine M.F."/>
            <person name="Lindemann S.R."/>
        </authorList>
    </citation>
    <scope>NUCLEOTIDE SEQUENCE [LARGE SCALE GENOMIC DNA]</scope>
    <source>
        <strain evidence="2">Ana</strain>
    </source>
</reference>
<dbReference type="STRING" id="1666911.HLUCCA11_12660"/>
<dbReference type="EMBL" id="LJZR01000015">
    <property type="protein sequence ID" value="KPQ35015.1"/>
    <property type="molecule type" value="Genomic_DNA"/>
</dbReference>
<feature type="compositionally biased region" description="Polar residues" evidence="1">
    <location>
        <begin position="277"/>
        <end position="306"/>
    </location>
</feature>